<dbReference type="PANTHER" id="PTHR21427:SF19">
    <property type="entry name" value="UBIQUINONE BIOSYNTHESIS PROTEIN COQ9, MITOCHONDRIAL"/>
    <property type="match status" value="1"/>
</dbReference>
<evidence type="ECO:0000259" key="11">
    <source>
        <dbReference type="Pfam" id="PF21392"/>
    </source>
</evidence>
<dbReference type="GO" id="GO:0005743">
    <property type="term" value="C:mitochondrial inner membrane"/>
    <property type="evidence" value="ECO:0007669"/>
    <property type="project" value="TreeGrafter"/>
</dbReference>
<gene>
    <name evidence="12" type="ORF">Pmani_032324</name>
</gene>
<evidence type="ECO:0000256" key="9">
    <source>
        <dbReference type="SAM" id="MobiDB-lite"/>
    </source>
</evidence>
<comment type="caution">
    <text evidence="12">The sequence shown here is derived from an EMBL/GenBank/DDBJ whole genome shotgun (WGS) entry which is preliminary data.</text>
</comment>
<dbReference type="EMBL" id="JAWZYT010004150">
    <property type="protein sequence ID" value="KAK4295091.1"/>
    <property type="molecule type" value="Genomic_DNA"/>
</dbReference>
<evidence type="ECO:0000259" key="10">
    <source>
        <dbReference type="Pfam" id="PF08511"/>
    </source>
</evidence>
<name>A0AAE1NT99_9EUCA</name>
<comment type="function">
    <text evidence="8">Membrane-associated protein that warps the membrane surface to access and bind aromatic isoprenes with high specificity, including ubiquinone (CoQ) isoprene intermediates and presents them directly to Coq7, therefore facilitating the Coq7-mediated hydroxylase step. Participates in the biosynthesis of coenzyme Q, also named ubiquinone, an essential lipid-soluble electron transporter for aerobic cellular respiration.</text>
</comment>
<dbReference type="NCBIfam" id="TIGR02396">
    <property type="entry name" value="diverge_rpsU"/>
    <property type="match status" value="1"/>
</dbReference>
<feature type="compositionally biased region" description="Low complexity" evidence="9">
    <location>
        <begin position="95"/>
        <end position="107"/>
    </location>
</feature>
<dbReference type="Gene3D" id="1.10.357.10">
    <property type="entry name" value="Tetracycline Repressor, domain 2"/>
    <property type="match status" value="1"/>
</dbReference>
<accession>A0AAE1NT99</accession>
<dbReference type="GO" id="GO:0006744">
    <property type="term" value="P:ubiquinone biosynthetic process"/>
    <property type="evidence" value="ECO:0007669"/>
    <property type="project" value="UniProtKB-UniRule"/>
</dbReference>
<evidence type="ECO:0000256" key="4">
    <source>
        <dbReference type="ARBA" id="ARBA00022688"/>
    </source>
</evidence>
<dbReference type="Proteomes" id="UP001292094">
    <property type="component" value="Unassembled WGS sequence"/>
</dbReference>
<dbReference type="PANTHER" id="PTHR21427">
    <property type="entry name" value="UBIQUINONE BIOSYNTHESIS PROTEIN COQ9, MITOCHONDRIAL"/>
    <property type="match status" value="1"/>
</dbReference>
<dbReference type="InterPro" id="IPR048674">
    <property type="entry name" value="COQ9_HTH"/>
</dbReference>
<evidence type="ECO:0000313" key="13">
    <source>
        <dbReference type="Proteomes" id="UP001292094"/>
    </source>
</evidence>
<keyword evidence="7 8" id="KW-0496">Mitochondrion</keyword>
<feature type="region of interest" description="Disordered" evidence="9">
    <location>
        <begin position="36"/>
        <end position="109"/>
    </location>
</feature>
<evidence type="ECO:0000256" key="3">
    <source>
        <dbReference type="ARBA" id="ARBA00010766"/>
    </source>
</evidence>
<evidence type="ECO:0000256" key="1">
    <source>
        <dbReference type="ARBA" id="ARBA00004173"/>
    </source>
</evidence>
<feature type="domain" description="Ubiquinone biosynthesis protein COQ9 HTH" evidence="11">
    <location>
        <begin position="117"/>
        <end position="146"/>
    </location>
</feature>
<organism evidence="12 13">
    <name type="scientific">Petrolisthes manimaculis</name>
    <dbReference type="NCBI Taxonomy" id="1843537"/>
    <lineage>
        <taxon>Eukaryota</taxon>
        <taxon>Metazoa</taxon>
        <taxon>Ecdysozoa</taxon>
        <taxon>Arthropoda</taxon>
        <taxon>Crustacea</taxon>
        <taxon>Multicrustacea</taxon>
        <taxon>Malacostraca</taxon>
        <taxon>Eumalacostraca</taxon>
        <taxon>Eucarida</taxon>
        <taxon>Decapoda</taxon>
        <taxon>Pleocyemata</taxon>
        <taxon>Anomura</taxon>
        <taxon>Galatheoidea</taxon>
        <taxon>Porcellanidae</taxon>
        <taxon>Petrolisthes</taxon>
    </lineage>
</organism>
<evidence type="ECO:0000256" key="6">
    <source>
        <dbReference type="ARBA" id="ARBA00023121"/>
    </source>
</evidence>
<evidence type="ECO:0000256" key="5">
    <source>
        <dbReference type="ARBA" id="ARBA00022946"/>
    </source>
</evidence>
<sequence>MNMVSLRSGSSLLTRIITTYRFAGCTCGIRTSSSPLWSVNHGDGPTNTHNNNKQQQQQQQQQPQYENNNNKQQQQRQYEETDNQQTNKASDDSDSSGSSGGSTSEGDTYIDTEEGEYEVRQQILDAALPFVHSYGWTQESIVQGAESLGYSGMAHGMFPGGGVELVNFFYKQCNKKLEDSLTHKAEEINNDPQLKKGTTTLISEAVEERLRMNIEYMTCWHKALALHASPLNTIQALDNMGSLVDIIWYHAGDRCHDFNWYTKRGLLAAVYKSSELCMLQDKSDDFQDTWDFMHRRLSDVHNVGKCFREVDGVLQNASAVVKAGIITGLNIIGLNNKTR</sequence>
<keyword evidence="13" id="KW-1185">Reference proteome</keyword>
<dbReference type="InterPro" id="IPR013718">
    <property type="entry name" value="COQ9_C"/>
</dbReference>
<dbReference type="Pfam" id="PF08511">
    <property type="entry name" value="COQ9"/>
    <property type="match status" value="1"/>
</dbReference>
<comment type="pathway">
    <text evidence="2 8">Cofactor biosynthesis; ubiquinone biosynthesis.</text>
</comment>
<evidence type="ECO:0000256" key="2">
    <source>
        <dbReference type="ARBA" id="ARBA00004749"/>
    </source>
</evidence>
<dbReference type="FunFam" id="1.10.357.10:FF:000004">
    <property type="entry name" value="Ubiquinone biosynthesis protein COQ9, mitochondrial"/>
    <property type="match status" value="1"/>
</dbReference>
<keyword evidence="6 8" id="KW-0446">Lipid-binding</keyword>
<feature type="compositionally biased region" description="Low complexity" evidence="9">
    <location>
        <begin position="50"/>
        <end position="76"/>
    </location>
</feature>
<comment type="subcellular location">
    <subcellularLocation>
        <location evidence="1 8">Mitochondrion</location>
    </subcellularLocation>
</comment>
<feature type="domain" description="COQ9 C-terminal" evidence="10">
    <location>
        <begin position="235"/>
        <end position="304"/>
    </location>
</feature>
<keyword evidence="5" id="KW-0809">Transit peptide</keyword>
<dbReference type="InterPro" id="IPR012762">
    <property type="entry name" value="Ubiq_biosynth_COQ9"/>
</dbReference>
<reference evidence="12" key="1">
    <citation type="submission" date="2023-11" db="EMBL/GenBank/DDBJ databases">
        <title>Genome assemblies of two species of porcelain crab, Petrolisthes cinctipes and Petrolisthes manimaculis (Anomura: Porcellanidae).</title>
        <authorList>
            <person name="Angst P."/>
        </authorList>
    </citation>
    <scope>NUCLEOTIDE SEQUENCE</scope>
    <source>
        <strain evidence="12">PB745_02</strain>
        <tissue evidence="12">Gill</tissue>
    </source>
</reference>
<dbReference type="Pfam" id="PF21392">
    <property type="entry name" value="COQ9_N"/>
    <property type="match status" value="1"/>
</dbReference>
<evidence type="ECO:0000256" key="7">
    <source>
        <dbReference type="ARBA" id="ARBA00023128"/>
    </source>
</evidence>
<comment type="similarity">
    <text evidence="3 8">Belongs to the COQ9 family.</text>
</comment>
<dbReference type="AlphaFoldDB" id="A0AAE1NT99"/>
<dbReference type="GO" id="GO:0008289">
    <property type="term" value="F:lipid binding"/>
    <property type="evidence" value="ECO:0007669"/>
    <property type="project" value="UniProtKB-UniRule"/>
</dbReference>
<protein>
    <recommendedName>
        <fullName evidence="8">Ubiquinone biosynthesis protein</fullName>
    </recommendedName>
</protein>
<keyword evidence="4 8" id="KW-0831">Ubiquinone biosynthesis</keyword>
<proteinExistence type="inferred from homology"/>
<evidence type="ECO:0000313" key="12">
    <source>
        <dbReference type="EMBL" id="KAK4295091.1"/>
    </source>
</evidence>
<evidence type="ECO:0000256" key="8">
    <source>
        <dbReference type="RuleBase" id="RU366063"/>
    </source>
</evidence>